<dbReference type="InterPro" id="IPR015300">
    <property type="entry name" value="DNA-bd_pseudobarrel_sf"/>
</dbReference>
<evidence type="ECO:0000256" key="6">
    <source>
        <dbReference type="SAM" id="MobiDB-lite"/>
    </source>
</evidence>
<protein>
    <submittedName>
        <fullName evidence="9">B3 domain-containing protein</fullName>
    </submittedName>
</protein>
<dbReference type="Proteomes" id="UP000436088">
    <property type="component" value="Unassembled WGS sequence"/>
</dbReference>
<dbReference type="FunFam" id="2.40.330.10:FF:000002">
    <property type="entry name" value="B3 domain-containing protein"/>
    <property type="match status" value="1"/>
</dbReference>
<dbReference type="PANTHER" id="PTHR31140:SF123">
    <property type="entry name" value="B3 DOMAIN-CONTAINING TRANSCRIPTION FACTOR NGA1"/>
    <property type="match status" value="1"/>
</dbReference>
<dbReference type="InterPro" id="IPR003340">
    <property type="entry name" value="B3_DNA-bd"/>
</dbReference>
<feature type="domain" description="TF-B3" evidence="8">
    <location>
        <begin position="152"/>
        <end position="257"/>
    </location>
</feature>
<dbReference type="GO" id="GO:0003824">
    <property type="term" value="F:catalytic activity"/>
    <property type="evidence" value="ECO:0007669"/>
    <property type="project" value="InterPro"/>
</dbReference>
<keyword evidence="4" id="KW-0804">Transcription</keyword>
<evidence type="ECO:0000256" key="7">
    <source>
        <dbReference type="SAM" id="SignalP"/>
    </source>
</evidence>
<sequence length="1078" mass="121308">MGVSSSSPPSYCLLLALVFTFQCPSKIKNTSKKPVFEEEKGYCNNEDQEDDDEEVLIREISSNFPFSPSSSSSVSSKYKDTVHLSLGTLDSRQDHKTQEPGFNFDKKLELMDLSLGNSSSNNNNNEEPNVVRSCGSGDGDDGSRSIEKEHMFDKVVTPSDVGKLNRLVIPKQHAEKYFPLDSSSIEKGLLLNFEDRNGKLWRFRYSYWNSSQSYVMTKGWSRFVKEKKLVAGDIVSFQRGFGELEKDRLYIDWRRRSYVLDPAPFAHIQLQNQFNFPQSIYPYNHHHQQQQPQQHQAITYSNGPEFYLTSSSHQIGAFQGGGRGRGRGEPAMVINSVPAVQGNKTAAKRLRLFGVNMDCPSPTQDESSSSSLQPRLSNNNNNSSLSDMQAECSKKGKSSLAGLSYIASGIGVPLSMDSVTASRKRLEYAKLCIEIGIDDNIPEYVDVLLNDGTVTSILVEVPWLPPHCKNCRVFWHSDKNCTKQKHAAHSTTQVWKRKVVTQNNPVVTTVEGGVELLQESLQTGDNGAKEKNIKDGCSDSGINHVDVTDTTAAIDSVSNDNIDATVTNESATSDPHLDNVPEPSVVKKSRGRPPKDNLKTVIAGSTNRFAVLSTSETNVSSPTEAPLKKRAASSGVAALVNELKSKKKDRMDKVKHTESMYLHQRLYGNLPWVLGGDFNVILNSNESSNSSFLGPFLSSDMKEFQDALFDLNLCDHPFFGPTFTWSNKHQDSYLARKLDRVIVNHKWFSSFPKSHVEFQAPGISDHCLAITWLTTETHVDRPKPFKFFNFWAQHPEFMNVVRESWQTSTHGSPMQNLFFKLKLLKTRLKSLNQHYYSDISARVKQKKLELETQQLLSLRAEDSFHKELLLQNELKNLEEAENIFLRQKAKVQWLKDGDKCTKFFHSAVSTKSKRETIRVLIDDNGNRLETYDTMASELIEYFTNMIGTENPEIKVCDQNLLQELLQYSLPSNSSNALMKDVPLKIDIHKAFDSLHWGFVLAVLKAIGLPTTFIKNVNSTAVISPTQIDEIKRITGFNQGYLPVRYLGVPLVTRKLSDKDCIALIDNIRNAFINGHEDT</sequence>
<dbReference type="PANTHER" id="PTHR31140">
    <property type="entry name" value="B3 DOMAIN-CONTAINING TRANSCRIPTION FACTOR ABI3"/>
    <property type="match status" value="1"/>
</dbReference>
<keyword evidence="2" id="KW-0805">Transcription regulation</keyword>
<dbReference type="SUPFAM" id="SSF101936">
    <property type="entry name" value="DNA-binding pseudobarrel domain"/>
    <property type="match status" value="1"/>
</dbReference>
<dbReference type="CDD" id="cd10017">
    <property type="entry name" value="B3_DNA"/>
    <property type="match status" value="1"/>
</dbReference>
<dbReference type="EMBL" id="VEPZ02000998">
    <property type="protein sequence ID" value="KAE8703619.1"/>
    <property type="molecule type" value="Genomic_DNA"/>
</dbReference>
<gene>
    <name evidence="9" type="ORF">F3Y22_tig00110467pilonHSYRG00149</name>
</gene>
<feature type="signal peptide" evidence="7">
    <location>
        <begin position="1"/>
        <end position="27"/>
    </location>
</feature>
<evidence type="ECO:0000256" key="2">
    <source>
        <dbReference type="ARBA" id="ARBA00023015"/>
    </source>
</evidence>
<dbReference type="GO" id="GO:0003677">
    <property type="term" value="F:DNA binding"/>
    <property type="evidence" value="ECO:0007669"/>
    <property type="project" value="UniProtKB-KW"/>
</dbReference>
<feature type="region of interest" description="Disordered" evidence="6">
    <location>
        <begin position="357"/>
        <end position="391"/>
    </location>
</feature>
<evidence type="ECO:0000313" key="9">
    <source>
        <dbReference type="EMBL" id="KAE8703619.1"/>
    </source>
</evidence>
<dbReference type="GO" id="GO:0005634">
    <property type="term" value="C:nucleus"/>
    <property type="evidence" value="ECO:0007669"/>
    <property type="project" value="UniProtKB-SubCell"/>
</dbReference>
<keyword evidence="3" id="KW-0238">DNA-binding</keyword>
<evidence type="ECO:0000256" key="4">
    <source>
        <dbReference type="ARBA" id="ARBA00023163"/>
    </source>
</evidence>
<comment type="caution">
    <text evidence="9">The sequence shown here is derived from an EMBL/GenBank/DDBJ whole genome shotgun (WGS) entry which is preliminary data.</text>
</comment>
<dbReference type="Gene3D" id="2.40.330.10">
    <property type="entry name" value="DNA-binding pseudobarrel domain"/>
    <property type="match status" value="1"/>
</dbReference>
<dbReference type="InterPro" id="IPR044800">
    <property type="entry name" value="LEC2-like"/>
</dbReference>
<reference evidence="9" key="1">
    <citation type="submission" date="2019-09" db="EMBL/GenBank/DDBJ databases">
        <title>Draft genome information of white flower Hibiscus syriacus.</title>
        <authorList>
            <person name="Kim Y.-M."/>
        </authorList>
    </citation>
    <scope>NUCLEOTIDE SEQUENCE [LARGE SCALE GENOMIC DNA]</scope>
    <source>
        <strain evidence="9">YM2019G1</strain>
    </source>
</reference>
<dbReference type="AlphaFoldDB" id="A0A6A3AL08"/>
<proteinExistence type="predicted"/>
<feature type="compositionally biased region" description="Low complexity" evidence="6">
    <location>
        <begin position="367"/>
        <end position="386"/>
    </location>
</feature>
<dbReference type="Gene3D" id="3.60.10.10">
    <property type="entry name" value="Endonuclease/exonuclease/phosphatase"/>
    <property type="match status" value="1"/>
</dbReference>
<keyword evidence="10" id="KW-1185">Reference proteome</keyword>
<accession>A0A6A3AL08</accession>
<evidence type="ECO:0000313" key="10">
    <source>
        <dbReference type="Proteomes" id="UP000436088"/>
    </source>
</evidence>
<dbReference type="Pfam" id="PF02362">
    <property type="entry name" value="B3"/>
    <property type="match status" value="1"/>
</dbReference>
<dbReference type="SMART" id="SM01019">
    <property type="entry name" value="B3"/>
    <property type="match status" value="1"/>
</dbReference>
<keyword evidence="7" id="KW-0732">Signal</keyword>
<evidence type="ECO:0000259" key="8">
    <source>
        <dbReference type="PROSITE" id="PS50863"/>
    </source>
</evidence>
<evidence type="ECO:0000256" key="5">
    <source>
        <dbReference type="ARBA" id="ARBA00023242"/>
    </source>
</evidence>
<dbReference type="InterPro" id="IPR005135">
    <property type="entry name" value="Endo/exonuclease/phosphatase"/>
</dbReference>
<dbReference type="PROSITE" id="PS50863">
    <property type="entry name" value="B3"/>
    <property type="match status" value="1"/>
</dbReference>
<evidence type="ECO:0000256" key="1">
    <source>
        <dbReference type="ARBA" id="ARBA00004123"/>
    </source>
</evidence>
<feature type="region of interest" description="Disordered" evidence="6">
    <location>
        <begin position="567"/>
        <end position="597"/>
    </location>
</feature>
<dbReference type="InterPro" id="IPR036691">
    <property type="entry name" value="Endo/exonu/phosph_ase_sf"/>
</dbReference>
<feature type="chain" id="PRO_5025587051" evidence="7">
    <location>
        <begin position="28"/>
        <end position="1078"/>
    </location>
</feature>
<keyword evidence="5" id="KW-0539">Nucleus</keyword>
<dbReference type="GO" id="GO:0003700">
    <property type="term" value="F:DNA-binding transcription factor activity"/>
    <property type="evidence" value="ECO:0007669"/>
    <property type="project" value="InterPro"/>
</dbReference>
<evidence type="ECO:0000256" key="3">
    <source>
        <dbReference type="ARBA" id="ARBA00023125"/>
    </source>
</evidence>
<organism evidence="9 10">
    <name type="scientific">Hibiscus syriacus</name>
    <name type="common">Rose of Sharon</name>
    <dbReference type="NCBI Taxonomy" id="106335"/>
    <lineage>
        <taxon>Eukaryota</taxon>
        <taxon>Viridiplantae</taxon>
        <taxon>Streptophyta</taxon>
        <taxon>Embryophyta</taxon>
        <taxon>Tracheophyta</taxon>
        <taxon>Spermatophyta</taxon>
        <taxon>Magnoliopsida</taxon>
        <taxon>eudicotyledons</taxon>
        <taxon>Gunneridae</taxon>
        <taxon>Pentapetalae</taxon>
        <taxon>rosids</taxon>
        <taxon>malvids</taxon>
        <taxon>Malvales</taxon>
        <taxon>Malvaceae</taxon>
        <taxon>Malvoideae</taxon>
        <taxon>Hibiscus</taxon>
    </lineage>
</organism>
<dbReference type="SUPFAM" id="SSF56219">
    <property type="entry name" value="DNase I-like"/>
    <property type="match status" value="1"/>
</dbReference>
<feature type="region of interest" description="Disordered" evidence="6">
    <location>
        <begin position="115"/>
        <end position="144"/>
    </location>
</feature>
<comment type="subcellular location">
    <subcellularLocation>
        <location evidence="1">Nucleus</location>
    </subcellularLocation>
</comment>
<dbReference type="Pfam" id="PF03372">
    <property type="entry name" value="Exo_endo_phos"/>
    <property type="match status" value="1"/>
</dbReference>
<name>A0A6A3AL08_HIBSY</name>